<feature type="transmembrane region" description="Helical" evidence="6">
    <location>
        <begin position="189"/>
        <end position="213"/>
    </location>
</feature>
<evidence type="ECO:0000256" key="5">
    <source>
        <dbReference type="ARBA" id="ARBA00023136"/>
    </source>
</evidence>
<keyword evidence="9" id="KW-1185">Reference proteome</keyword>
<protein>
    <recommendedName>
        <fullName evidence="7">ABC3 transporter permease C-terminal domain-containing protein</fullName>
    </recommendedName>
</protein>
<keyword evidence="4 6" id="KW-1133">Transmembrane helix</keyword>
<evidence type="ECO:0000313" key="8">
    <source>
        <dbReference type="EMBL" id="MBB6034395.1"/>
    </source>
</evidence>
<dbReference type="Proteomes" id="UP000548476">
    <property type="component" value="Unassembled WGS sequence"/>
</dbReference>
<dbReference type="EMBL" id="JACHGT010000004">
    <property type="protein sequence ID" value="MBB6034395.1"/>
    <property type="molecule type" value="Genomic_DNA"/>
</dbReference>
<name>A0A841FFM3_9ACTN</name>
<feature type="transmembrane region" description="Helical" evidence="6">
    <location>
        <begin position="412"/>
        <end position="432"/>
    </location>
</feature>
<evidence type="ECO:0000256" key="3">
    <source>
        <dbReference type="ARBA" id="ARBA00022692"/>
    </source>
</evidence>
<dbReference type="Pfam" id="PF02687">
    <property type="entry name" value="FtsX"/>
    <property type="match status" value="2"/>
</dbReference>
<evidence type="ECO:0000256" key="1">
    <source>
        <dbReference type="ARBA" id="ARBA00004651"/>
    </source>
</evidence>
<feature type="transmembrane region" description="Helical" evidence="6">
    <location>
        <begin position="687"/>
        <end position="708"/>
    </location>
</feature>
<dbReference type="InterPro" id="IPR003838">
    <property type="entry name" value="ABC3_permease_C"/>
</dbReference>
<comment type="subcellular location">
    <subcellularLocation>
        <location evidence="1">Cell membrane</location>
        <topology evidence="1">Multi-pass membrane protein</topology>
    </subcellularLocation>
</comment>
<dbReference type="RefSeq" id="WP_184787253.1">
    <property type="nucleotide sequence ID" value="NZ_BONT01000045.1"/>
</dbReference>
<evidence type="ECO:0000256" key="4">
    <source>
        <dbReference type="ARBA" id="ARBA00022989"/>
    </source>
</evidence>
<accession>A0A841FFM3</accession>
<evidence type="ECO:0000259" key="7">
    <source>
        <dbReference type="Pfam" id="PF02687"/>
    </source>
</evidence>
<feature type="transmembrane region" description="Helical" evidence="6">
    <location>
        <begin position="626"/>
        <end position="649"/>
    </location>
</feature>
<feature type="transmembrane region" description="Helical" evidence="6">
    <location>
        <begin position="720"/>
        <end position="743"/>
    </location>
</feature>
<feature type="transmembrane region" description="Helical" evidence="6">
    <location>
        <begin position="329"/>
        <end position="348"/>
    </location>
</feature>
<evidence type="ECO:0000313" key="9">
    <source>
        <dbReference type="Proteomes" id="UP000548476"/>
    </source>
</evidence>
<evidence type="ECO:0000256" key="6">
    <source>
        <dbReference type="SAM" id="Phobius"/>
    </source>
</evidence>
<dbReference type="GO" id="GO:0005886">
    <property type="term" value="C:plasma membrane"/>
    <property type="evidence" value="ECO:0007669"/>
    <property type="project" value="UniProtKB-SubCell"/>
</dbReference>
<proteinExistence type="predicted"/>
<feature type="domain" description="ABC3 transporter permease C-terminal" evidence="7">
    <location>
        <begin position="636"/>
        <end position="746"/>
    </location>
</feature>
<evidence type="ECO:0000256" key="2">
    <source>
        <dbReference type="ARBA" id="ARBA00022475"/>
    </source>
</evidence>
<feature type="transmembrane region" description="Helical" evidence="6">
    <location>
        <begin position="21"/>
        <end position="45"/>
    </location>
</feature>
<feature type="transmembrane region" description="Helical" evidence="6">
    <location>
        <begin position="245"/>
        <end position="267"/>
    </location>
</feature>
<keyword evidence="5 6" id="KW-0472">Membrane</keyword>
<gene>
    <name evidence="8" type="ORF">HNR73_002245</name>
</gene>
<comment type="caution">
    <text evidence="8">The sequence shown here is derived from an EMBL/GenBank/DDBJ whole genome shotgun (WGS) entry which is preliminary data.</text>
</comment>
<feature type="transmembrane region" description="Helical" evidence="6">
    <location>
        <begin position="360"/>
        <end position="379"/>
    </location>
</feature>
<keyword evidence="2" id="KW-1003">Cell membrane</keyword>
<keyword evidence="3 6" id="KW-0812">Transmembrane</keyword>
<dbReference type="InterPro" id="IPR038766">
    <property type="entry name" value="Membrane_comp_ABC_pdt"/>
</dbReference>
<organism evidence="8 9">
    <name type="scientific">Phytomonospora endophytica</name>
    <dbReference type="NCBI Taxonomy" id="714109"/>
    <lineage>
        <taxon>Bacteria</taxon>
        <taxon>Bacillati</taxon>
        <taxon>Actinomycetota</taxon>
        <taxon>Actinomycetes</taxon>
        <taxon>Micromonosporales</taxon>
        <taxon>Micromonosporaceae</taxon>
        <taxon>Phytomonospora</taxon>
    </lineage>
</organism>
<reference evidence="8 9" key="1">
    <citation type="submission" date="2020-08" db="EMBL/GenBank/DDBJ databases">
        <title>Genomic Encyclopedia of Type Strains, Phase IV (KMG-IV): sequencing the most valuable type-strain genomes for metagenomic binning, comparative biology and taxonomic classification.</title>
        <authorList>
            <person name="Goeker M."/>
        </authorList>
    </citation>
    <scope>NUCLEOTIDE SEQUENCE [LARGE SCALE GENOMIC DNA]</scope>
    <source>
        <strain evidence="8 9">YIM 65646</strain>
    </source>
</reference>
<feature type="domain" description="ABC3 transporter permease C-terminal" evidence="7">
    <location>
        <begin position="200"/>
        <end position="309"/>
    </location>
</feature>
<feature type="transmembrane region" description="Helical" evidence="6">
    <location>
        <begin position="287"/>
        <end position="308"/>
    </location>
</feature>
<sequence>MTAWKDLAMGAGFALRGGREGWARTVLTALGVGLGVALLLLAGAVPSALAERDVRGAGRAPLTGAEAASASTVLFGWADTRYRGEDITGFLVRPEGADPVLPLGLSALPGPGEMAASPALVELLESPSGALLRERLDYRVTAVIADEGLVSPAELVYYAGSDTLEVPSGSAERISGFGVPVVDEDLDPLLLFLVVIGFAALLMPVAVFIATAVRFGGERRDRRLAALRLVGADRRAVRRIAAGESLAGAVLGLGFGALFFALGRQSASGVRLFGKSVFPEDLDVPPWLAVLVAVGLPVVAVAVTLFAMRGAVIEPLGVVRETRRVRRRVWWRLVAPVLGAALLLPLAGREPGSGFSLVQLVAGTLLLLTGVTVLLPWLVEAAVSRVRGGGGVSWQLAIRRLQVDSGGAARQVNGIAVAVAGAIALYTALVGIESSFTGPTGHDTDRAQLSASGRFGDALTGVEGVTGTVTVASAWLAARPGEQQDVLNVTVGSCADLAEVAALPSCADGDVFIVDGGETNAIGLAVPGNDLHVLSSGAEGLTWTVPENLTPAGTRPDPGGVVRGGLFATTAAVSPELWEAAPRTVYVSVDASVPDVVEYVRNAVQTADRTASVAQLTRIEVSDEFAGIRTGLLVGAACVLALIGASLLVGQIEQLRERRRLLSTLVAFGTRRATLSLSVLWQTAIPVLLGLVVASMVGALLGGFLLRLVGRPMSVDWTSIGLLAGVGGGVVLTVTVLSLAPLARMMRPNGLRTE</sequence>
<dbReference type="AlphaFoldDB" id="A0A841FFM3"/>
<dbReference type="PANTHER" id="PTHR30287">
    <property type="entry name" value="MEMBRANE COMPONENT OF PREDICTED ABC SUPERFAMILY METABOLITE UPTAKE TRANSPORTER"/>
    <property type="match status" value="1"/>
</dbReference>
<dbReference type="PANTHER" id="PTHR30287:SF2">
    <property type="entry name" value="BLL1001 PROTEIN"/>
    <property type="match status" value="1"/>
</dbReference>